<evidence type="ECO:0000313" key="3">
    <source>
        <dbReference type="EMBL" id="TYS73041.1"/>
    </source>
</evidence>
<evidence type="ECO:0000256" key="1">
    <source>
        <dbReference type="SAM" id="Phobius"/>
    </source>
</evidence>
<dbReference type="AlphaFoldDB" id="A0A5D4TDX9"/>
<keyword evidence="1" id="KW-0472">Membrane</keyword>
<dbReference type="RefSeq" id="WP_010199595.1">
    <property type="nucleotide sequence ID" value="NZ_JBNILM010000002.1"/>
</dbReference>
<feature type="domain" description="DUF4350" evidence="2">
    <location>
        <begin position="41"/>
        <end position="209"/>
    </location>
</feature>
<comment type="caution">
    <text evidence="3">The sequence shown here is derived from an EMBL/GenBank/DDBJ whole genome shotgun (WGS) entry which is preliminary data.</text>
</comment>
<feature type="transmembrane region" description="Helical" evidence="1">
    <location>
        <begin position="12"/>
        <end position="29"/>
    </location>
</feature>
<dbReference type="Pfam" id="PF14258">
    <property type="entry name" value="DUF4350"/>
    <property type="match status" value="1"/>
</dbReference>
<protein>
    <submittedName>
        <fullName evidence="3">DUF4350 domain-containing protein</fullName>
    </submittedName>
</protein>
<proteinExistence type="predicted"/>
<reference evidence="3 4" key="1">
    <citation type="submission" date="2019-08" db="EMBL/GenBank/DDBJ databases">
        <title>Bacillus genomes from the desert of Cuatro Cienegas, Coahuila.</title>
        <authorList>
            <person name="Olmedo-Alvarez G."/>
        </authorList>
    </citation>
    <scope>NUCLEOTIDE SEQUENCE [LARGE SCALE GENOMIC DNA]</scope>
    <source>
        <strain evidence="3 4">CH98b_3T</strain>
    </source>
</reference>
<dbReference type="OrthoDB" id="2935725at2"/>
<keyword evidence="1" id="KW-0812">Transmembrane</keyword>
<dbReference type="InterPro" id="IPR025646">
    <property type="entry name" value="DUF4350"/>
</dbReference>
<sequence>MKVNTAKKKGWIWFGVLVVLFTICSFFVLSQKPQEFSPYDSKSPSPNGLKAFYTYLDNELEMVRRWEQPPTLLPESQGRQILLMVEPYFTPDSKEMASYNDFIEQGNTIILLKNNPKGFFDIRTTFVESMFPEQTIKDSSQANLVGDIYSPVRLEPGEEDEILLSDQLGDIAVKRKYGNGTLIVALAPNWLTNQDILKKDHLPLVLGLIQQDELNNETAILFDEYNHGDTGSSFLAVYQDWFLLLLFQGVLIAILLLWKQGKRFGPIIQPREETVRFSDESLRALVAWHLKGNAYRDSLTIQAEYLKHLLQERWGIPYNRDWKDCAVYLHKRWKTKENGKIDLFIHQLTQVLGKEKITKQEYLEWSNKLDTLRKEVEEG</sequence>
<keyword evidence="1" id="KW-1133">Transmembrane helix</keyword>
<feature type="transmembrane region" description="Helical" evidence="1">
    <location>
        <begin position="241"/>
        <end position="258"/>
    </location>
</feature>
<dbReference type="EMBL" id="VTET01000003">
    <property type="protein sequence ID" value="TYS73041.1"/>
    <property type="molecule type" value="Genomic_DNA"/>
</dbReference>
<organism evidence="3 4">
    <name type="scientific">Sutcliffiella horikoshii</name>
    <dbReference type="NCBI Taxonomy" id="79883"/>
    <lineage>
        <taxon>Bacteria</taxon>
        <taxon>Bacillati</taxon>
        <taxon>Bacillota</taxon>
        <taxon>Bacilli</taxon>
        <taxon>Bacillales</taxon>
        <taxon>Bacillaceae</taxon>
        <taxon>Sutcliffiella</taxon>
    </lineage>
</organism>
<gene>
    <name evidence="3" type="ORF">FZC75_08260</name>
</gene>
<dbReference type="Proteomes" id="UP000324517">
    <property type="component" value="Unassembled WGS sequence"/>
</dbReference>
<name>A0A5D4TDX9_9BACI</name>
<evidence type="ECO:0000259" key="2">
    <source>
        <dbReference type="Pfam" id="PF14258"/>
    </source>
</evidence>
<evidence type="ECO:0000313" key="4">
    <source>
        <dbReference type="Proteomes" id="UP000324517"/>
    </source>
</evidence>
<accession>A0A5D4TDX9</accession>